<dbReference type="GO" id="GO:0016556">
    <property type="term" value="P:mRNA modification"/>
    <property type="evidence" value="ECO:0000318"/>
    <property type="project" value="GO_Central"/>
</dbReference>
<dbReference type="KEGG" id="tva:5465016"/>
<evidence type="ECO:0000256" key="4">
    <source>
        <dbReference type="ARBA" id="ARBA00022691"/>
    </source>
</evidence>
<dbReference type="EMBL" id="DS113207">
    <property type="protein sequence ID" value="EAY19488.1"/>
    <property type="molecule type" value="Genomic_DNA"/>
</dbReference>
<dbReference type="InterPro" id="IPR007757">
    <property type="entry name" value="MT-A70-like"/>
</dbReference>
<dbReference type="eggNOG" id="KOG2098">
    <property type="taxonomic scope" value="Eukaryota"/>
</dbReference>
<evidence type="ECO:0000256" key="2">
    <source>
        <dbReference type="ARBA" id="ARBA00022603"/>
    </source>
</evidence>
<evidence type="ECO:0000256" key="5">
    <source>
        <dbReference type="ARBA" id="ARBA00048957"/>
    </source>
</evidence>
<dbReference type="PANTHER" id="PTHR12829">
    <property type="entry name" value="N6-ADENOSINE-METHYLTRANSFERASE"/>
    <property type="match status" value="1"/>
</dbReference>
<dbReference type="VEuPathDB" id="TrichDB:TVAG_136190"/>
<dbReference type="PANTHER" id="PTHR12829:SF7">
    <property type="entry name" value="N6-ADENOSINE-METHYLTRANSFERASE CATALYTIC SUBUNIT"/>
    <property type="match status" value="1"/>
</dbReference>
<dbReference type="Proteomes" id="UP000001542">
    <property type="component" value="Unassembled WGS sequence"/>
</dbReference>
<evidence type="ECO:0000313" key="8">
    <source>
        <dbReference type="EMBL" id="EAY19488.1"/>
    </source>
</evidence>
<evidence type="ECO:0000313" key="9">
    <source>
        <dbReference type="Proteomes" id="UP000001542"/>
    </source>
</evidence>
<dbReference type="Pfam" id="PF05063">
    <property type="entry name" value="MT-A70"/>
    <property type="match status" value="1"/>
</dbReference>
<keyword evidence="2" id="KW-0489">Methyltransferase</keyword>
<evidence type="ECO:0000256" key="3">
    <source>
        <dbReference type="ARBA" id="ARBA00022679"/>
    </source>
</evidence>
<dbReference type="RefSeq" id="XP_001580474.1">
    <property type="nucleotide sequence ID" value="XM_001580424.1"/>
</dbReference>
<dbReference type="GO" id="GO:0005634">
    <property type="term" value="C:nucleus"/>
    <property type="evidence" value="ECO:0000318"/>
    <property type="project" value="GO_Central"/>
</dbReference>
<dbReference type="PROSITE" id="PS51143">
    <property type="entry name" value="MT_A70"/>
    <property type="match status" value="1"/>
</dbReference>
<dbReference type="AlphaFoldDB" id="A2DJA1"/>
<comment type="catalytic activity">
    <reaction evidence="5">
        <text>an adenosine in mRNA + S-adenosyl-L-methionine = an N(6)-methyladenosine in mRNA + S-adenosyl-L-homocysteine + H(+)</text>
        <dbReference type="Rhea" id="RHEA:55584"/>
        <dbReference type="Rhea" id="RHEA-COMP:12414"/>
        <dbReference type="Rhea" id="RHEA-COMP:12417"/>
        <dbReference type="ChEBI" id="CHEBI:15378"/>
        <dbReference type="ChEBI" id="CHEBI:57856"/>
        <dbReference type="ChEBI" id="CHEBI:59789"/>
        <dbReference type="ChEBI" id="CHEBI:74411"/>
        <dbReference type="ChEBI" id="CHEBI:74449"/>
        <dbReference type="EC" id="2.1.1.348"/>
    </reaction>
</comment>
<dbReference type="STRING" id="5722.A2DJA1"/>
<protein>
    <recommendedName>
        <fullName evidence="1">mRNA m(6)A methyltransferase</fullName>
        <ecNumber evidence="1">2.1.1.348</ecNumber>
    </recommendedName>
</protein>
<reference evidence="8" key="1">
    <citation type="submission" date="2006-10" db="EMBL/GenBank/DDBJ databases">
        <authorList>
            <person name="Amadeo P."/>
            <person name="Zhao Q."/>
            <person name="Wortman J."/>
            <person name="Fraser-Liggett C."/>
            <person name="Carlton J."/>
        </authorList>
    </citation>
    <scope>NUCLEOTIDE SEQUENCE</scope>
    <source>
        <strain evidence="8">G3</strain>
    </source>
</reference>
<keyword evidence="4" id="KW-0949">S-adenosyl-L-methionine</keyword>
<dbReference type="GO" id="GO:0008168">
    <property type="term" value="F:methyltransferase activity"/>
    <property type="evidence" value="ECO:0000318"/>
    <property type="project" value="GO_Central"/>
</dbReference>
<reference evidence="8" key="2">
    <citation type="journal article" date="2007" name="Science">
        <title>Draft genome sequence of the sexually transmitted pathogen Trichomonas vaginalis.</title>
        <authorList>
            <person name="Carlton J.M."/>
            <person name="Hirt R.P."/>
            <person name="Silva J.C."/>
            <person name="Delcher A.L."/>
            <person name="Schatz M."/>
            <person name="Zhao Q."/>
            <person name="Wortman J.R."/>
            <person name="Bidwell S.L."/>
            <person name="Alsmark U.C.M."/>
            <person name="Besteiro S."/>
            <person name="Sicheritz-Ponten T."/>
            <person name="Noel C.J."/>
            <person name="Dacks J.B."/>
            <person name="Foster P.G."/>
            <person name="Simillion C."/>
            <person name="Van de Peer Y."/>
            <person name="Miranda-Saavedra D."/>
            <person name="Barton G.J."/>
            <person name="Westrop G.D."/>
            <person name="Mueller S."/>
            <person name="Dessi D."/>
            <person name="Fiori P.L."/>
            <person name="Ren Q."/>
            <person name="Paulsen I."/>
            <person name="Zhang H."/>
            <person name="Bastida-Corcuera F.D."/>
            <person name="Simoes-Barbosa A."/>
            <person name="Brown M.T."/>
            <person name="Hayes R.D."/>
            <person name="Mukherjee M."/>
            <person name="Okumura C.Y."/>
            <person name="Schneider R."/>
            <person name="Smith A.J."/>
            <person name="Vanacova S."/>
            <person name="Villalvazo M."/>
            <person name="Haas B.J."/>
            <person name="Pertea M."/>
            <person name="Feldblyum T.V."/>
            <person name="Utterback T.R."/>
            <person name="Shu C.L."/>
            <person name="Osoegawa K."/>
            <person name="de Jong P.J."/>
            <person name="Hrdy I."/>
            <person name="Horvathova L."/>
            <person name="Zubacova Z."/>
            <person name="Dolezal P."/>
            <person name="Malik S.B."/>
            <person name="Logsdon J.M. Jr."/>
            <person name="Henze K."/>
            <person name="Gupta A."/>
            <person name="Wang C.C."/>
            <person name="Dunne R.L."/>
            <person name="Upcroft J.A."/>
            <person name="Upcroft P."/>
            <person name="White O."/>
            <person name="Salzberg S.L."/>
            <person name="Tang P."/>
            <person name="Chiu C.-H."/>
            <person name="Lee Y.-S."/>
            <person name="Embley T.M."/>
            <person name="Coombs G.H."/>
            <person name="Mottram J.C."/>
            <person name="Tachezy J."/>
            <person name="Fraser-Liggett C.M."/>
            <person name="Johnson P.J."/>
        </authorList>
    </citation>
    <scope>NUCLEOTIDE SEQUENCE [LARGE SCALE GENOMIC DNA]</scope>
    <source>
        <strain evidence="8">G3</strain>
    </source>
</reference>
<dbReference type="OrthoDB" id="10262526at2759"/>
<dbReference type="EC" id="2.1.1.348" evidence="1"/>
<sequence>MSSRAMKNRRVASYRFSYSSDEDDEDGGEWKKQSSSSSSSDDETWKRKSRKKNSDFTWGEKPKQTRTDKSKGIPLGLMAYNPPAKFVTDFSPDDLTHCPGGDPCEFIEFEKLKDIVLRPEEYIKSNHRGVNTFLTDFKPDDPDKLKYFGYEAELVKTDLNEIRSLTDEQLDEEIEKIEKEIKKYGVKGDCTCTVIPAFDETIKHSASINCDVRTFPFDKLGEITQFDVITMDPPWLIAQAGITRGVAINYDQLSTDIIGQIPLQKIQKNGYIFVWVIASQLENGIQLLQNWGYEFLTYLNWVKISKYGRYMPSHGYYLQHNKETVLIGHKGKDPENMRPNKFNDLIIQQRSLRQSHKPIEIYELIERVFPNSMYCEIFARPHNLRQGWVSVGLELPN</sequence>
<dbReference type="GO" id="GO:0001734">
    <property type="term" value="F:mRNA m(6)A methyltransferase activity"/>
    <property type="evidence" value="ECO:0007669"/>
    <property type="project" value="UniProtKB-EC"/>
</dbReference>
<name>A2DJA1_TRIV3</name>
<accession>A2DJA1</accession>
<dbReference type="SMR" id="A2DJA1"/>
<keyword evidence="3" id="KW-0808">Transferase</keyword>
<dbReference type="VEuPathDB" id="TrichDB:TVAGG3_0543820"/>
<feature type="compositionally biased region" description="Basic residues" evidence="7">
    <location>
        <begin position="1"/>
        <end position="12"/>
    </location>
</feature>
<comment type="similarity">
    <text evidence="6">Belongs to the MT-A70-like family.</text>
</comment>
<evidence type="ECO:0000256" key="1">
    <source>
        <dbReference type="ARBA" id="ARBA00012160"/>
    </source>
</evidence>
<evidence type="ECO:0000256" key="7">
    <source>
        <dbReference type="SAM" id="MobiDB-lite"/>
    </source>
</evidence>
<dbReference type="InParanoid" id="A2DJA1"/>
<keyword evidence="9" id="KW-1185">Reference proteome</keyword>
<evidence type="ECO:0000256" key="6">
    <source>
        <dbReference type="PROSITE-ProRule" id="PRU00489"/>
    </source>
</evidence>
<dbReference type="InterPro" id="IPR029063">
    <property type="entry name" value="SAM-dependent_MTases_sf"/>
</dbReference>
<dbReference type="SUPFAM" id="SSF53335">
    <property type="entry name" value="S-adenosyl-L-methionine-dependent methyltransferases"/>
    <property type="match status" value="1"/>
</dbReference>
<feature type="region of interest" description="Disordered" evidence="7">
    <location>
        <begin position="1"/>
        <end position="75"/>
    </location>
</feature>
<gene>
    <name evidence="8" type="ORF">TVAG_136190</name>
</gene>
<feature type="compositionally biased region" description="Basic and acidic residues" evidence="7">
    <location>
        <begin position="52"/>
        <end position="71"/>
    </location>
</feature>
<dbReference type="Gene3D" id="3.40.50.150">
    <property type="entry name" value="Vaccinia Virus protein VP39"/>
    <property type="match status" value="1"/>
</dbReference>
<proteinExistence type="inferred from homology"/>
<dbReference type="GO" id="GO:0032259">
    <property type="term" value="P:methylation"/>
    <property type="evidence" value="ECO:0007669"/>
    <property type="project" value="UniProtKB-KW"/>
</dbReference>
<organism evidence="8 9">
    <name type="scientific">Trichomonas vaginalis (strain ATCC PRA-98 / G3)</name>
    <dbReference type="NCBI Taxonomy" id="412133"/>
    <lineage>
        <taxon>Eukaryota</taxon>
        <taxon>Metamonada</taxon>
        <taxon>Parabasalia</taxon>
        <taxon>Trichomonadida</taxon>
        <taxon>Trichomonadidae</taxon>
        <taxon>Trichomonas</taxon>
    </lineage>
</organism>